<keyword evidence="2" id="KW-1185">Reference proteome</keyword>
<proteinExistence type="predicted"/>
<evidence type="ECO:0008006" key="3">
    <source>
        <dbReference type="Google" id="ProtNLM"/>
    </source>
</evidence>
<dbReference type="RefSeq" id="XP_067488316.1">
    <property type="nucleotide sequence ID" value="XM_067636728.1"/>
</dbReference>
<comment type="caution">
    <text evidence="1">The sequence shown here is derived from an EMBL/GenBank/DDBJ whole genome shotgun (WGS) entry which is preliminary data.</text>
</comment>
<name>A0A436ZVB1_ARTFL</name>
<dbReference type="GeneID" id="93589497"/>
<dbReference type="VEuPathDB" id="FungiDB:DFL_007186"/>
<sequence length="174" mass="20224">MPQSTLEGRIVKRSQISRKHAQASNQLVAKYSEAERDGRAKFNNELARHHEAIKYYYLARRYTHSQLYEAVEMIFKVGATPKQYIGYVDKRGLKKKLTKQEWRSIAAYCYAYHALGQEVAVKIDGCYTIEPKTVKKELSRQISITEEGNILRQGGWSTDYMDILTLQWTLRLSI</sequence>
<evidence type="ECO:0000313" key="1">
    <source>
        <dbReference type="EMBL" id="RVD82772.1"/>
    </source>
</evidence>
<gene>
    <name evidence="1" type="ORF">DFL_007186</name>
</gene>
<organism evidence="1 2">
    <name type="scientific">Arthrobotrys flagrans</name>
    <name type="common">Nematode-trapping fungus</name>
    <name type="synonym">Trichothecium flagrans</name>
    <dbReference type="NCBI Taxonomy" id="97331"/>
    <lineage>
        <taxon>Eukaryota</taxon>
        <taxon>Fungi</taxon>
        <taxon>Dikarya</taxon>
        <taxon>Ascomycota</taxon>
        <taxon>Pezizomycotina</taxon>
        <taxon>Orbiliomycetes</taxon>
        <taxon>Orbiliales</taxon>
        <taxon>Orbiliaceae</taxon>
        <taxon>Arthrobotrys</taxon>
    </lineage>
</organism>
<dbReference type="OrthoDB" id="10621384at2759"/>
<dbReference type="AlphaFoldDB" id="A0A436ZVB1"/>
<protein>
    <recommendedName>
        <fullName evidence="3">Clr5 domain-containing protein</fullName>
    </recommendedName>
</protein>
<dbReference type="Proteomes" id="UP000283090">
    <property type="component" value="Unassembled WGS sequence"/>
</dbReference>
<reference evidence="1 2" key="1">
    <citation type="submission" date="2019-01" db="EMBL/GenBank/DDBJ databases">
        <title>Intercellular communication is required for trap formation in the nematode-trapping fungus Duddingtonia flagrans.</title>
        <authorList>
            <person name="Youssar L."/>
            <person name="Wernet V."/>
            <person name="Hensel N."/>
            <person name="Hildebrandt H.-G."/>
            <person name="Fischer R."/>
        </authorList>
    </citation>
    <scope>NUCLEOTIDE SEQUENCE [LARGE SCALE GENOMIC DNA]</scope>
    <source>
        <strain evidence="1 2">CBS H-5679</strain>
    </source>
</reference>
<accession>A0A436ZVB1</accession>
<evidence type="ECO:0000313" key="2">
    <source>
        <dbReference type="Proteomes" id="UP000283090"/>
    </source>
</evidence>
<dbReference type="EMBL" id="SAEB01000009">
    <property type="protein sequence ID" value="RVD82772.1"/>
    <property type="molecule type" value="Genomic_DNA"/>
</dbReference>